<evidence type="ECO:0000259" key="1">
    <source>
        <dbReference type="PROSITE" id="PS50181"/>
    </source>
</evidence>
<dbReference type="OMA" id="CISHVSK"/>
<dbReference type="InterPro" id="IPR036047">
    <property type="entry name" value="F-box-like_dom_sf"/>
</dbReference>
<protein>
    <recommendedName>
        <fullName evidence="1">F-box domain-containing protein</fullName>
    </recommendedName>
</protein>
<dbReference type="PROSITE" id="PS50181">
    <property type="entry name" value="FBOX"/>
    <property type="match status" value="1"/>
</dbReference>
<evidence type="ECO:0000313" key="3">
    <source>
        <dbReference type="Proteomes" id="UP000007303"/>
    </source>
</evidence>
<evidence type="ECO:0000313" key="2">
    <source>
        <dbReference type="Ensembl" id="ENSTNIP00000001620.1"/>
    </source>
</evidence>
<sequence length="422" mass="47626">LSACRLPVEILSRILSYLDAATLICLSGVSRLFRRLANDNAVWHKIYTLHFGSQWKPKAAGVAALKAGLRHWKEQYLWTVVGQEMNRCRRELRDLSAHTGLPRQTEQVLRQLNVSWELTVADCFGRRHTFQQSHACFYDASVIVCWSGGRFPSYRHFCSIRLHGVRRVTPRCSGDKRSCWRSLLSELQVKPRPDQVMGKDQLISLVHVSGFLVGVWRGWRGVAFVMTSLHFHRLVERSLLGMPHCPYSELVDRPPPGESGPAVGLHGYALHFVLHGIGTKIVSGRFCQFSRQTVQIRDGLMELTAICSSDLHQHRALSGGIGLPWWAGSLKGSVQNCCFLTVTLLEEFQKPLWCISAPVCLRMAPANPACDYSGEHYLLERRDPEGEVVLRLVWLSEQQQFFLVSLVVAVPVSKVNRHLGTA</sequence>
<dbReference type="InParanoid" id="H3C054"/>
<dbReference type="PANTHER" id="PTHR46731">
    <property type="entry name" value="F-BOX ONLY PROTEIN 15"/>
    <property type="match status" value="1"/>
</dbReference>
<dbReference type="Ensembl" id="ENSTNIT00000002451.1">
    <property type="protein sequence ID" value="ENSTNIP00000001620.1"/>
    <property type="gene ID" value="ENSTNIG00000001333.1"/>
</dbReference>
<reference evidence="3" key="1">
    <citation type="journal article" date="2004" name="Nature">
        <title>Genome duplication in the teleost fish Tetraodon nigroviridis reveals the early vertebrate proto-karyotype.</title>
        <authorList>
            <person name="Jaillon O."/>
            <person name="Aury J.-M."/>
            <person name="Brunet F."/>
            <person name="Petit J.-L."/>
            <person name="Stange-Thomann N."/>
            <person name="Mauceli E."/>
            <person name="Bouneau L."/>
            <person name="Fischer C."/>
            <person name="Ozouf-Costaz C."/>
            <person name="Bernot A."/>
            <person name="Nicaud S."/>
            <person name="Jaffe D."/>
            <person name="Fisher S."/>
            <person name="Lutfalla G."/>
            <person name="Dossat C."/>
            <person name="Segurens B."/>
            <person name="Dasilva C."/>
            <person name="Salanoubat M."/>
            <person name="Levy M."/>
            <person name="Boudet N."/>
            <person name="Castellano S."/>
            <person name="Anthouard V."/>
            <person name="Jubin C."/>
            <person name="Castelli V."/>
            <person name="Katinka M."/>
            <person name="Vacherie B."/>
            <person name="Biemont C."/>
            <person name="Skalli Z."/>
            <person name="Cattolico L."/>
            <person name="Poulain J."/>
            <person name="De Berardinis V."/>
            <person name="Cruaud C."/>
            <person name="Duprat S."/>
            <person name="Brottier P."/>
            <person name="Coutanceau J.-P."/>
            <person name="Gouzy J."/>
            <person name="Parra G."/>
            <person name="Lardier G."/>
            <person name="Chapple C."/>
            <person name="McKernan K.J."/>
            <person name="McEwan P."/>
            <person name="Bosak S."/>
            <person name="Kellis M."/>
            <person name="Volff J.-N."/>
            <person name="Guigo R."/>
            <person name="Zody M.C."/>
            <person name="Mesirov J."/>
            <person name="Lindblad-Toh K."/>
            <person name="Birren B."/>
            <person name="Nusbaum C."/>
            <person name="Kahn D."/>
            <person name="Robinson-Rechavi M."/>
            <person name="Laudet V."/>
            <person name="Schachter V."/>
            <person name="Quetier F."/>
            <person name="Saurin W."/>
            <person name="Scarpelli C."/>
            <person name="Wincker P."/>
            <person name="Lander E.S."/>
            <person name="Weissenbach J."/>
            <person name="Roest Crollius H."/>
        </authorList>
    </citation>
    <scope>NUCLEOTIDE SEQUENCE [LARGE SCALE GENOMIC DNA]</scope>
</reference>
<dbReference type="Pfam" id="PF12937">
    <property type="entry name" value="F-box-like"/>
    <property type="match status" value="1"/>
</dbReference>
<dbReference type="PANTHER" id="PTHR46731:SF1">
    <property type="entry name" value="F-BOX ONLY PROTEIN 15"/>
    <property type="match status" value="1"/>
</dbReference>
<reference evidence="2" key="2">
    <citation type="submission" date="2025-08" db="UniProtKB">
        <authorList>
            <consortium name="Ensembl"/>
        </authorList>
    </citation>
    <scope>IDENTIFICATION</scope>
</reference>
<dbReference type="SMART" id="SM00256">
    <property type="entry name" value="FBOX"/>
    <property type="match status" value="1"/>
</dbReference>
<keyword evidence="3" id="KW-1185">Reference proteome</keyword>
<name>H3C054_TETNG</name>
<dbReference type="AlphaFoldDB" id="H3C054"/>
<dbReference type="HOGENOM" id="CLU_047012_0_0_1"/>
<feature type="domain" description="F-box" evidence="1">
    <location>
        <begin position="1"/>
        <end position="46"/>
    </location>
</feature>
<dbReference type="GO" id="GO:0019005">
    <property type="term" value="C:SCF ubiquitin ligase complex"/>
    <property type="evidence" value="ECO:0007669"/>
    <property type="project" value="TreeGrafter"/>
</dbReference>
<accession>H3C054</accession>
<dbReference type="SUPFAM" id="SSF81383">
    <property type="entry name" value="F-box domain"/>
    <property type="match status" value="1"/>
</dbReference>
<dbReference type="Proteomes" id="UP000007303">
    <property type="component" value="Unassembled WGS sequence"/>
</dbReference>
<dbReference type="CDD" id="cd22093">
    <property type="entry name" value="F-box_FBXO15"/>
    <property type="match status" value="1"/>
</dbReference>
<proteinExistence type="predicted"/>
<dbReference type="STRING" id="99883.ENSTNIP00000001620"/>
<dbReference type="Gene3D" id="1.20.1280.50">
    <property type="match status" value="1"/>
</dbReference>
<dbReference type="FunCoup" id="H3C054">
    <property type="interactions" value="664"/>
</dbReference>
<dbReference type="GeneTree" id="ENSGT00390000017498"/>
<dbReference type="InterPro" id="IPR001810">
    <property type="entry name" value="F-box_dom"/>
</dbReference>
<organism evidence="2 3">
    <name type="scientific">Tetraodon nigroviridis</name>
    <name type="common">Spotted green pufferfish</name>
    <name type="synonym">Chelonodon nigroviridis</name>
    <dbReference type="NCBI Taxonomy" id="99883"/>
    <lineage>
        <taxon>Eukaryota</taxon>
        <taxon>Metazoa</taxon>
        <taxon>Chordata</taxon>
        <taxon>Craniata</taxon>
        <taxon>Vertebrata</taxon>
        <taxon>Euteleostomi</taxon>
        <taxon>Actinopterygii</taxon>
        <taxon>Neopterygii</taxon>
        <taxon>Teleostei</taxon>
        <taxon>Neoteleostei</taxon>
        <taxon>Acanthomorphata</taxon>
        <taxon>Eupercaria</taxon>
        <taxon>Tetraodontiformes</taxon>
        <taxon>Tetradontoidea</taxon>
        <taxon>Tetraodontidae</taxon>
        <taxon>Tetraodon</taxon>
    </lineage>
</organism>
<reference evidence="2" key="3">
    <citation type="submission" date="2025-09" db="UniProtKB">
        <authorList>
            <consortium name="Ensembl"/>
        </authorList>
    </citation>
    <scope>IDENTIFICATION</scope>
</reference>